<evidence type="ECO:0000259" key="4">
    <source>
        <dbReference type="Pfam" id="PF08545"/>
    </source>
</evidence>
<dbReference type="Gene3D" id="3.40.47.10">
    <property type="match status" value="1"/>
</dbReference>
<proteinExistence type="predicted"/>
<feature type="domain" description="Beta-ketoacyl-[acyl-carrier-protein] synthase III N-terminal" evidence="4">
    <location>
        <begin position="113"/>
        <end position="190"/>
    </location>
</feature>
<name>A0ABV7GM04_9GAMM</name>
<evidence type="ECO:0000313" key="5">
    <source>
        <dbReference type="EMBL" id="MFC3140782.1"/>
    </source>
</evidence>
<dbReference type="Pfam" id="PF08545">
    <property type="entry name" value="ACP_syn_III"/>
    <property type="match status" value="1"/>
</dbReference>
<keyword evidence="2" id="KW-0012">Acyltransferase</keyword>
<evidence type="ECO:0000259" key="3">
    <source>
        <dbReference type="Pfam" id="PF08541"/>
    </source>
</evidence>
<sequence length="337" mass="35590">MAIIQTSGVQITGICSVLPGRYVPNTDLADVIGEADIQKIIDSTGIAGRRISSGETALAMARQGASELLSELNWAPDSVGLLMMVTQSADFPLPGNAVQLQHQLGLDKSAACFDVNLGCSGFVYGLWQLTSLLQGMNCERALLVVGDTTSQQIADDDRKVAPLFGDGVSVIAVEKQANAAPMTFTLGTDGAGAPYLIQPNGGALNPDKAPALFMEGTQVFVFTLREVPACIKTCLDTHGWSTDELDYLVLHQANKMMLTRLGDKVGVTGERLPMDFEQIGNTSSASIPLVMTGTLAESLKNGETKILASGFGVGWSWGSVAMTISHLKVCKTLSFSS</sequence>
<dbReference type="SUPFAM" id="SSF53901">
    <property type="entry name" value="Thiolase-like"/>
    <property type="match status" value="1"/>
</dbReference>
<feature type="domain" description="Beta-ketoacyl-[acyl-carrier-protein] synthase III C-terminal" evidence="3">
    <location>
        <begin position="235"/>
        <end position="323"/>
    </location>
</feature>
<keyword evidence="1" id="KW-0808">Transferase</keyword>
<evidence type="ECO:0000313" key="6">
    <source>
        <dbReference type="Proteomes" id="UP001595621"/>
    </source>
</evidence>
<dbReference type="InterPro" id="IPR013751">
    <property type="entry name" value="ACP_syn_III_N"/>
</dbReference>
<gene>
    <name evidence="5" type="ORF">ACFOE0_21745</name>
</gene>
<organism evidence="5 6">
    <name type="scientific">Shewanella submarina</name>
    <dbReference type="NCBI Taxonomy" id="2016376"/>
    <lineage>
        <taxon>Bacteria</taxon>
        <taxon>Pseudomonadati</taxon>
        <taxon>Pseudomonadota</taxon>
        <taxon>Gammaproteobacteria</taxon>
        <taxon>Alteromonadales</taxon>
        <taxon>Shewanellaceae</taxon>
        <taxon>Shewanella</taxon>
    </lineage>
</organism>
<comment type="caution">
    <text evidence="5">The sequence shown here is derived from an EMBL/GenBank/DDBJ whole genome shotgun (WGS) entry which is preliminary data.</text>
</comment>
<dbReference type="Pfam" id="PF08541">
    <property type="entry name" value="ACP_syn_III_C"/>
    <property type="match status" value="1"/>
</dbReference>
<dbReference type="InterPro" id="IPR013747">
    <property type="entry name" value="ACP_syn_III_C"/>
</dbReference>
<keyword evidence="6" id="KW-1185">Reference proteome</keyword>
<dbReference type="PANTHER" id="PTHR34069">
    <property type="entry name" value="3-OXOACYL-[ACYL-CARRIER-PROTEIN] SYNTHASE 3"/>
    <property type="match status" value="1"/>
</dbReference>
<dbReference type="CDD" id="cd00830">
    <property type="entry name" value="KAS_III"/>
    <property type="match status" value="1"/>
</dbReference>
<dbReference type="RefSeq" id="WP_248934622.1">
    <property type="nucleotide sequence ID" value="NZ_JAKILF010000001.1"/>
</dbReference>
<evidence type="ECO:0000256" key="2">
    <source>
        <dbReference type="ARBA" id="ARBA00023315"/>
    </source>
</evidence>
<evidence type="ECO:0000256" key="1">
    <source>
        <dbReference type="ARBA" id="ARBA00022679"/>
    </source>
</evidence>
<protein>
    <submittedName>
        <fullName evidence="5">3-oxoacyl-ACP synthase III family protein</fullName>
    </submittedName>
</protein>
<dbReference type="EMBL" id="JBHRTD010000018">
    <property type="protein sequence ID" value="MFC3140782.1"/>
    <property type="molecule type" value="Genomic_DNA"/>
</dbReference>
<dbReference type="InterPro" id="IPR016039">
    <property type="entry name" value="Thiolase-like"/>
</dbReference>
<reference evidence="6" key="1">
    <citation type="journal article" date="2019" name="Int. J. Syst. Evol. Microbiol.">
        <title>The Global Catalogue of Microorganisms (GCM) 10K type strain sequencing project: providing services to taxonomists for standard genome sequencing and annotation.</title>
        <authorList>
            <consortium name="The Broad Institute Genomics Platform"/>
            <consortium name="The Broad Institute Genome Sequencing Center for Infectious Disease"/>
            <person name="Wu L."/>
            <person name="Ma J."/>
        </authorList>
    </citation>
    <scope>NUCLEOTIDE SEQUENCE [LARGE SCALE GENOMIC DNA]</scope>
    <source>
        <strain evidence="6">KCTC 52277</strain>
    </source>
</reference>
<dbReference type="Proteomes" id="UP001595621">
    <property type="component" value="Unassembled WGS sequence"/>
</dbReference>
<accession>A0ABV7GM04</accession>
<dbReference type="PANTHER" id="PTHR34069:SF2">
    <property type="entry name" value="BETA-KETOACYL-[ACYL-CARRIER-PROTEIN] SYNTHASE III"/>
    <property type="match status" value="1"/>
</dbReference>